<comment type="similarity">
    <text evidence="2 7">Belongs to the major facilitator superfamily. Sugar transporter (TC 2.A.1.1) family.</text>
</comment>
<accession>A0A8R1HIQ5</accession>
<feature type="transmembrane region" description="Helical" evidence="8">
    <location>
        <begin position="185"/>
        <end position="208"/>
    </location>
</feature>
<dbReference type="Proteomes" id="UP000005237">
    <property type="component" value="Unassembled WGS sequence"/>
</dbReference>
<comment type="subcellular location">
    <subcellularLocation>
        <location evidence="1">Membrane</location>
        <topology evidence="1">Multi-pass membrane protein</topology>
    </subcellularLocation>
</comment>
<evidence type="ECO:0000256" key="7">
    <source>
        <dbReference type="RuleBase" id="RU003346"/>
    </source>
</evidence>
<dbReference type="PANTHER" id="PTHR48020">
    <property type="entry name" value="PROTON MYO-INOSITOL COTRANSPORTER"/>
    <property type="match status" value="1"/>
</dbReference>
<protein>
    <submittedName>
        <fullName evidence="10">MFS domain-containing protein</fullName>
    </submittedName>
</protein>
<dbReference type="GO" id="GO:0016324">
    <property type="term" value="C:apical plasma membrane"/>
    <property type="evidence" value="ECO:0007669"/>
    <property type="project" value="TreeGrafter"/>
</dbReference>
<keyword evidence="3 7" id="KW-0813">Transport</keyword>
<dbReference type="InterPro" id="IPR003663">
    <property type="entry name" value="Sugar/inositol_transpt"/>
</dbReference>
<dbReference type="AlphaFoldDB" id="A0A8R1HIQ5"/>
<dbReference type="Pfam" id="PF00083">
    <property type="entry name" value="Sugar_tr"/>
    <property type="match status" value="1"/>
</dbReference>
<feature type="transmembrane region" description="Helical" evidence="8">
    <location>
        <begin position="346"/>
        <end position="369"/>
    </location>
</feature>
<dbReference type="EnsemblMetazoa" id="CJA02960.1">
    <property type="protein sequence ID" value="CJA02960.1"/>
    <property type="gene ID" value="WBGene00122164"/>
</dbReference>
<evidence type="ECO:0000256" key="6">
    <source>
        <dbReference type="ARBA" id="ARBA00023136"/>
    </source>
</evidence>
<evidence type="ECO:0000256" key="8">
    <source>
        <dbReference type="SAM" id="Phobius"/>
    </source>
</evidence>
<evidence type="ECO:0000256" key="3">
    <source>
        <dbReference type="ARBA" id="ARBA00022448"/>
    </source>
</evidence>
<sequence>MVAIAAASSSGQDKPKSNPKLGFFVYVLASAAVIGGFLFGYDTSVVSAAMLYMPDSPGLKPMNTVWQEVIVSISPGMAAVGSLMSGASSDYLGRRKVILGASAVFTIGALVCAASVNKIMLLVGRILLGIAIGFASMIVPVYLGETAPTHIRGMLVAAFALMISFGQVVANITGGAFSYIDPYNIGWRLMFAFAAVPSLIQFICFMFLPETPRWLYENGYEFETRAVLEKVYNGDKEWVEYEMEEIIAFSEEQKKENEKLGYQGPVIWRVLKTPHVLKACFIGSMLQAFQQLAGINTILYYTADIIRSSGISNNHTTIWISVLLSLCNFIGPFIPMSLIERTGRRIIFLFSCGFVVISLCFIGVAFLLVNHDSAATYPENMYSSNSSFNSTFQNAQKCMKYTTVINQNCPESELFESELSCIRTVLYQNCPKAELSRIRTVLNQNCPDSELFVSELSRIRTVRIRTAPNQNYSISMLTA</sequence>
<feature type="transmembrane region" description="Helical" evidence="8">
    <location>
        <begin position="155"/>
        <end position="179"/>
    </location>
</feature>
<dbReference type="FunFam" id="1.20.1250.20:FF:000371">
    <property type="entry name" value="H(+) MyoInositol coTransporter"/>
    <property type="match status" value="1"/>
</dbReference>
<dbReference type="Gene3D" id="1.20.1250.20">
    <property type="entry name" value="MFS general substrate transporter like domains"/>
    <property type="match status" value="1"/>
</dbReference>
<dbReference type="PROSITE" id="PS00216">
    <property type="entry name" value="SUGAR_TRANSPORT_1"/>
    <property type="match status" value="1"/>
</dbReference>
<dbReference type="GO" id="GO:0005366">
    <property type="term" value="F:myo-inositol:proton symporter activity"/>
    <property type="evidence" value="ECO:0007669"/>
    <property type="project" value="TreeGrafter"/>
</dbReference>
<dbReference type="InterPro" id="IPR020846">
    <property type="entry name" value="MFS_dom"/>
</dbReference>
<feature type="transmembrane region" description="Helical" evidence="8">
    <location>
        <begin position="122"/>
        <end position="143"/>
    </location>
</feature>
<proteinExistence type="inferred from homology"/>
<dbReference type="PROSITE" id="PS50850">
    <property type="entry name" value="MFS"/>
    <property type="match status" value="1"/>
</dbReference>
<organism evidence="10 11">
    <name type="scientific">Caenorhabditis japonica</name>
    <dbReference type="NCBI Taxonomy" id="281687"/>
    <lineage>
        <taxon>Eukaryota</taxon>
        <taxon>Metazoa</taxon>
        <taxon>Ecdysozoa</taxon>
        <taxon>Nematoda</taxon>
        <taxon>Chromadorea</taxon>
        <taxon>Rhabditida</taxon>
        <taxon>Rhabditina</taxon>
        <taxon>Rhabditomorpha</taxon>
        <taxon>Rhabditoidea</taxon>
        <taxon>Rhabditidae</taxon>
        <taxon>Peloderinae</taxon>
        <taxon>Caenorhabditis</taxon>
    </lineage>
</organism>
<keyword evidence="6 8" id="KW-0472">Membrane</keyword>
<keyword evidence="4 8" id="KW-0812">Transmembrane</keyword>
<dbReference type="InterPro" id="IPR036259">
    <property type="entry name" value="MFS_trans_sf"/>
</dbReference>
<feature type="transmembrane region" description="Helical" evidence="8">
    <location>
        <begin position="21"/>
        <end position="41"/>
    </location>
</feature>
<keyword evidence="11" id="KW-1185">Reference proteome</keyword>
<feature type="transmembrane region" description="Helical" evidence="8">
    <location>
        <begin position="318"/>
        <end position="339"/>
    </location>
</feature>
<evidence type="ECO:0000313" key="11">
    <source>
        <dbReference type="Proteomes" id="UP000005237"/>
    </source>
</evidence>
<feature type="domain" description="Major facilitator superfamily (MFS) profile" evidence="9">
    <location>
        <begin position="28"/>
        <end position="479"/>
    </location>
</feature>
<dbReference type="PROSITE" id="PS00217">
    <property type="entry name" value="SUGAR_TRANSPORT_2"/>
    <property type="match status" value="1"/>
</dbReference>
<evidence type="ECO:0000313" key="10">
    <source>
        <dbReference type="EnsemblMetazoa" id="CJA02960.1"/>
    </source>
</evidence>
<dbReference type="PANTHER" id="PTHR48020:SF10">
    <property type="entry name" value="PROTON MYO-INOSITOL COTRANSPORTER HMIT-1.1"/>
    <property type="match status" value="1"/>
</dbReference>
<evidence type="ECO:0000256" key="1">
    <source>
        <dbReference type="ARBA" id="ARBA00004141"/>
    </source>
</evidence>
<feature type="transmembrane region" description="Helical" evidence="8">
    <location>
        <begin position="97"/>
        <end position="116"/>
    </location>
</feature>
<dbReference type="SUPFAM" id="SSF103473">
    <property type="entry name" value="MFS general substrate transporter"/>
    <property type="match status" value="1"/>
</dbReference>
<evidence type="ECO:0000256" key="4">
    <source>
        <dbReference type="ARBA" id="ARBA00022692"/>
    </source>
</evidence>
<dbReference type="InterPro" id="IPR050814">
    <property type="entry name" value="Myo-inositol_Transporter"/>
</dbReference>
<keyword evidence="5 8" id="KW-1133">Transmembrane helix</keyword>
<dbReference type="NCBIfam" id="TIGR00879">
    <property type="entry name" value="SP"/>
    <property type="match status" value="1"/>
</dbReference>
<dbReference type="InterPro" id="IPR005829">
    <property type="entry name" value="Sugar_transporter_CS"/>
</dbReference>
<dbReference type="InterPro" id="IPR005828">
    <property type="entry name" value="MFS_sugar_transport-like"/>
</dbReference>
<evidence type="ECO:0000256" key="5">
    <source>
        <dbReference type="ARBA" id="ARBA00022989"/>
    </source>
</evidence>
<name>A0A8R1HIQ5_CAEJA</name>
<evidence type="ECO:0000256" key="2">
    <source>
        <dbReference type="ARBA" id="ARBA00010992"/>
    </source>
</evidence>
<dbReference type="PRINTS" id="PR00171">
    <property type="entry name" value="SUGRTRNSPORT"/>
</dbReference>
<evidence type="ECO:0000259" key="9">
    <source>
        <dbReference type="PROSITE" id="PS50850"/>
    </source>
</evidence>
<reference evidence="11" key="1">
    <citation type="submission" date="2010-08" db="EMBL/GenBank/DDBJ databases">
        <authorList>
            <consortium name="Caenorhabditis japonica Sequencing Consortium"/>
            <person name="Wilson R.K."/>
        </authorList>
    </citation>
    <scope>NUCLEOTIDE SEQUENCE [LARGE SCALE GENOMIC DNA]</scope>
    <source>
        <strain evidence="11">DF5081</strain>
    </source>
</reference>
<reference evidence="10" key="2">
    <citation type="submission" date="2022-06" db="UniProtKB">
        <authorList>
            <consortium name="EnsemblMetazoa"/>
        </authorList>
    </citation>
    <scope>IDENTIFICATION</scope>
    <source>
        <strain evidence="10">DF5081</strain>
    </source>
</reference>